<dbReference type="InterPro" id="IPR013103">
    <property type="entry name" value="RVT_2"/>
</dbReference>
<organism evidence="2 3">
    <name type="scientific">Strongyloides venezuelensis</name>
    <name type="common">Threadworm</name>
    <dbReference type="NCBI Taxonomy" id="75913"/>
    <lineage>
        <taxon>Eukaryota</taxon>
        <taxon>Metazoa</taxon>
        <taxon>Ecdysozoa</taxon>
        <taxon>Nematoda</taxon>
        <taxon>Chromadorea</taxon>
        <taxon>Rhabditida</taxon>
        <taxon>Tylenchina</taxon>
        <taxon>Panagrolaimomorpha</taxon>
        <taxon>Strongyloidoidea</taxon>
        <taxon>Strongyloididae</taxon>
        <taxon>Strongyloides</taxon>
    </lineage>
</organism>
<dbReference type="STRING" id="75913.A0A0K0FTJ6"/>
<reference evidence="3" key="2">
    <citation type="submission" date="2015-08" db="UniProtKB">
        <authorList>
            <consortium name="WormBaseParasite"/>
        </authorList>
    </citation>
    <scope>IDENTIFICATION</scope>
</reference>
<feature type="domain" description="Reverse transcriptase Ty1/copia-type" evidence="1">
    <location>
        <begin position="82"/>
        <end position="159"/>
    </location>
</feature>
<evidence type="ECO:0000313" key="2">
    <source>
        <dbReference type="Proteomes" id="UP000035680"/>
    </source>
</evidence>
<proteinExistence type="predicted"/>
<name>A0A0K0FTJ6_STRVS</name>
<sequence length="261" mass="30302">MQEKVKKLTTFDVYKTVDRKTANEVLLGRWVYTVKPDRSLKARYVTKEFKQKAGIIYFSPTTSYLTKRLFPILTSSFNFNVVTQAAKVWNNTVTSILLSLGLIRCPCDFSVFKNNDDTLFITIYVNDFLFIGNNKSVIDKCVNKLKEKLTLKYYGLIKENERRKFTRYHISRVNGAPKLDMVEKIKELLHQYPNIQESKTFFYHKSKLDESESLNDAEVKRFQSLLGSISYIAYNGRPGITFITAKIARKAHAPTKKCWLS</sequence>
<protein>
    <submittedName>
        <fullName evidence="3">Reverse transcriptase Ty1/copia-type domain-containing protein</fullName>
    </submittedName>
</protein>
<keyword evidence="2" id="KW-1185">Reference proteome</keyword>
<dbReference type="Proteomes" id="UP000035680">
    <property type="component" value="Unassembled WGS sequence"/>
</dbReference>
<reference evidence="2" key="1">
    <citation type="submission" date="2014-07" db="EMBL/GenBank/DDBJ databases">
        <authorList>
            <person name="Martin A.A"/>
            <person name="De Silva N."/>
        </authorList>
    </citation>
    <scope>NUCLEOTIDE SEQUENCE</scope>
</reference>
<accession>A0A0K0FTJ6</accession>
<evidence type="ECO:0000259" key="1">
    <source>
        <dbReference type="Pfam" id="PF07727"/>
    </source>
</evidence>
<evidence type="ECO:0000313" key="3">
    <source>
        <dbReference type="WBParaSite" id="SVE_1565700.1"/>
    </source>
</evidence>
<dbReference type="AlphaFoldDB" id="A0A0K0FTJ6"/>
<dbReference type="WBParaSite" id="SVE_1565700.1">
    <property type="protein sequence ID" value="SVE_1565700.1"/>
    <property type="gene ID" value="SVE_1565700"/>
</dbReference>
<dbReference type="Pfam" id="PF07727">
    <property type="entry name" value="RVT_2"/>
    <property type="match status" value="1"/>
</dbReference>